<proteinExistence type="predicted"/>
<feature type="compositionally biased region" description="Polar residues" evidence="2">
    <location>
        <begin position="61"/>
        <end position="82"/>
    </location>
</feature>
<dbReference type="InterPro" id="IPR003593">
    <property type="entry name" value="AAA+_ATPase"/>
</dbReference>
<reference evidence="4 5" key="1">
    <citation type="submission" date="2016-04" db="EMBL/GenBank/DDBJ databases">
        <title>A degradative enzymes factory behind the ericoid mycorrhizal symbiosis.</title>
        <authorList>
            <consortium name="DOE Joint Genome Institute"/>
            <person name="Martino E."/>
            <person name="Morin E."/>
            <person name="Grelet G."/>
            <person name="Kuo A."/>
            <person name="Kohler A."/>
            <person name="Daghino S."/>
            <person name="Barry K."/>
            <person name="Choi C."/>
            <person name="Cichocki N."/>
            <person name="Clum A."/>
            <person name="Copeland A."/>
            <person name="Hainaut M."/>
            <person name="Haridas S."/>
            <person name="Labutti K."/>
            <person name="Lindquist E."/>
            <person name="Lipzen A."/>
            <person name="Khouja H.-R."/>
            <person name="Murat C."/>
            <person name="Ohm R."/>
            <person name="Olson A."/>
            <person name="Spatafora J."/>
            <person name="Veneault-Fourrey C."/>
            <person name="Henrissat B."/>
            <person name="Grigoriev I."/>
            <person name="Martin F."/>
            <person name="Perotto S."/>
        </authorList>
    </citation>
    <scope>NUCLEOTIDE SEQUENCE [LARGE SCALE GENOMIC DNA]</scope>
    <source>
        <strain evidence="4 5">E</strain>
    </source>
</reference>
<dbReference type="OrthoDB" id="10042665at2759"/>
<dbReference type="GO" id="GO:0005524">
    <property type="term" value="F:ATP binding"/>
    <property type="evidence" value="ECO:0007669"/>
    <property type="project" value="InterPro"/>
</dbReference>
<evidence type="ECO:0000313" key="5">
    <source>
        <dbReference type="Proteomes" id="UP000235371"/>
    </source>
</evidence>
<evidence type="ECO:0000313" key="4">
    <source>
        <dbReference type="EMBL" id="PMD57093.1"/>
    </source>
</evidence>
<keyword evidence="5" id="KW-1185">Reference proteome</keyword>
<feature type="compositionally biased region" description="Acidic residues" evidence="2">
    <location>
        <begin position="964"/>
        <end position="984"/>
    </location>
</feature>
<dbReference type="Gene3D" id="3.40.50.300">
    <property type="entry name" value="P-loop containing nucleotide triphosphate hydrolases"/>
    <property type="match status" value="1"/>
</dbReference>
<dbReference type="AlphaFoldDB" id="A0A2J6T2C8"/>
<feature type="compositionally biased region" description="Polar residues" evidence="2">
    <location>
        <begin position="36"/>
        <end position="50"/>
    </location>
</feature>
<evidence type="ECO:0000256" key="2">
    <source>
        <dbReference type="SAM" id="MobiDB-lite"/>
    </source>
</evidence>
<dbReference type="SMART" id="SM00382">
    <property type="entry name" value="AAA"/>
    <property type="match status" value="1"/>
</dbReference>
<organism evidence="4 5">
    <name type="scientific">Hyaloscypha bicolor E</name>
    <dbReference type="NCBI Taxonomy" id="1095630"/>
    <lineage>
        <taxon>Eukaryota</taxon>
        <taxon>Fungi</taxon>
        <taxon>Dikarya</taxon>
        <taxon>Ascomycota</taxon>
        <taxon>Pezizomycotina</taxon>
        <taxon>Leotiomycetes</taxon>
        <taxon>Helotiales</taxon>
        <taxon>Hyaloscyphaceae</taxon>
        <taxon>Hyaloscypha</taxon>
        <taxon>Hyaloscypha bicolor</taxon>
    </lineage>
</organism>
<dbReference type="EMBL" id="KZ613847">
    <property type="protein sequence ID" value="PMD57093.1"/>
    <property type="molecule type" value="Genomic_DNA"/>
</dbReference>
<dbReference type="InterPro" id="IPR027417">
    <property type="entry name" value="P-loop_NTPase"/>
</dbReference>
<feature type="region of interest" description="Disordered" evidence="2">
    <location>
        <begin position="940"/>
        <end position="1019"/>
    </location>
</feature>
<dbReference type="PANTHER" id="PTHR46411">
    <property type="entry name" value="FAMILY ATPASE, PUTATIVE-RELATED"/>
    <property type="match status" value="1"/>
</dbReference>
<dbReference type="InterPro" id="IPR054289">
    <property type="entry name" value="DUF7025"/>
</dbReference>
<dbReference type="Proteomes" id="UP000235371">
    <property type="component" value="Unassembled WGS sequence"/>
</dbReference>
<protein>
    <recommendedName>
        <fullName evidence="3">AAA+ ATPase domain-containing protein</fullName>
    </recommendedName>
</protein>
<sequence length="1039" mass="116935">MSAPNVMSDVGNPHSNSTISTRQADEVALPTDGRGEQSNDNDQSVDTNPMIQLPSKDSSRDPQNSIQATANDEGQLHTSETSGEIEKEVTFYQSLANKVMDDDENLPVATHKAGTAVYQSLVPDLMEEERDRLEVRSRQAILHIAYTDLRVKNLEKEVKKLRRDLQGLPEDFEFAKSVSNPVYLHELKRSSAPEFRLTEESRTIPPHLQPALEVLLVDRGPGSNETKTGDNASGQRSPEVIRIRPRILARHLGKISGEDTEPRIALRAHDGKTQPSAIVFRKPFKIFCAFEKQIRASVAELETQIEKKSNEVTESKGKAQETQDTKRKRKEYDDSDLLIDLKLLIEFLDVDLKPTLELRSKIKDGTATTIEHEDLWHLFNLGDNVIQQSTVPKVYRVINFTGGREILISKTDMDQKPVHVDGFAIDCYNLGFDGSSFGPKFTSFSIRKFLGTRHITSLPVFPLKFDPSREALEKDLVDRGTRYLELTKLPYAHRLLVGTTLDEPAEEIDAQIIVDTTFAINRNPKWHQDLDFDESDLTEGDIRETQVPPFCTHVKFNEGCCGSDTIQKDLEMDKSRVDEYIQMNRHALRLFPASDLAEKDKILLPHWAYGFVLRSRQWVTVNIGDLSDVMYENNFDSLVLPSGHKETVKALVRNHVRDSTNSTATSNLGASMDLVRGKGKGLIILLHGEPGVGKTSTAECVADLTQRPLFPVTCGDIGETAAEVQNTLDHNFQLAHKWGCVLLLDEADVFMAKRNKTDLRRNAVVSVFLRTLEYYSGILFLTTNRVGSIDPAFKSRIHMSLFYPHLGLDATLQLYQILLDRTLAEQKASKNVDFKVKSKEIKSFAKSHFKRLEKEGLATWNGRQIRNAFQTAITLAEYSSRQSAAETTTLGKEQFQIVAEASKEFDIYMKETLGATDADLARREDIRYDRFGVRGLSNTPAVRSEWSKERHLRPVGRNSKDPESESEVSSDMDDEDGDDDDEEEILPRVGDASSTMAKGKAVAAGSSKGESATGSNQLDMKEFEEFLRFQEMKKKRAKY</sequence>
<accession>A0A2J6T2C8</accession>
<dbReference type="InterPro" id="IPR003959">
    <property type="entry name" value="ATPase_AAA_core"/>
</dbReference>
<dbReference type="RefSeq" id="XP_024733997.1">
    <property type="nucleotide sequence ID" value="XM_024880753.1"/>
</dbReference>
<dbReference type="Pfam" id="PF22942">
    <property type="entry name" value="DUF7025"/>
    <property type="match status" value="1"/>
</dbReference>
<evidence type="ECO:0000256" key="1">
    <source>
        <dbReference type="SAM" id="Coils"/>
    </source>
</evidence>
<feature type="domain" description="AAA+ ATPase" evidence="3">
    <location>
        <begin position="680"/>
        <end position="807"/>
    </location>
</feature>
<dbReference type="InParanoid" id="A0A2J6T2C8"/>
<dbReference type="Pfam" id="PF23232">
    <property type="entry name" value="AAA_lid_13"/>
    <property type="match status" value="1"/>
</dbReference>
<feature type="compositionally biased region" description="Polar residues" evidence="2">
    <location>
        <begin position="13"/>
        <end position="22"/>
    </location>
</feature>
<dbReference type="Pfam" id="PF00004">
    <property type="entry name" value="AAA"/>
    <property type="match status" value="1"/>
</dbReference>
<feature type="compositionally biased region" description="Low complexity" evidence="2">
    <location>
        <begin position="997"/>
        <end position="1012"/>
    </location>
</feature>
<keyword evidence="1" id="KW-0175">Coiled coil</keyword>
<name>A0A2J6T2C8_9HELO</name>
<evidence type="ECO:0000259" key="3">
    <source>
        <dbReference type="SMART" id="SM00382"/>
    </source>
</evidence>
<dbReference type="GO" id="GO:0016887">
    <property type="term" value="F:ATP hydrolysis activity"/>
    <property type="evidence" value="ECO:0007669"/>
    <property type="project" value="InterPro"/>
</dbReference>
<dbReference type="PANTHER" id="PTHR46411:SF2">
    <property type="entry name" value="AAA+ ATPASE DOMAIN-CONTAINING PROTEIN"/>
    <property type="match status" value="1"/>
</dbReference>
<dbReference type="CDD" id="cd19481">
    <property type="entry name" value="RecA-like_protease"/>
    <property type="match status" value="1"/>
</dbReference>
<dbReference type="SUPFAM" id="SSF52540">
    <property type="entry name" value="P-loop containing nucleoside triphosphate hydrolases"/>
    <property type="match status" value="1"/>
</dbReference>
<feature type="coiled-coil region" evidence="1">
    <location>
        <begin position="291"/>
        <end position="318"/>
    </location>
</feature>
<feature type="region of interest" description="Disordered" evidence="2">
    <location>
        <begin position="1"/>
        <end position="84"/>
    </location>
</feature>
<dbReference type="GeneID" id="36588830"/>
<feature type="coiled-coil region" evidence="1">
    <location>
        <begin position="144"/>
        <end position="171"/>
    </location>
</feature>
<dbReference type="InterPro" id="IPR056599">
    <property type="entry name" value="AAA_lid_fung"/>
</dbReference>
<gene>
    <name evidence="4" type="ORF">K444DRAFT_615547</name>
</gene>